<reference evidence="1" key="2">
    <citation type="submission" date="2013-04" db="UniProtKB">
        <authorList>
            <consortium name="EnsemblPlants"/>
        </authorList>
    </citation>
    <scope>IDENTIFICATION</scope>
</reference>
<sequence>MMQSIHFYKCYFYINRRQNQYLGSYVSTSSSSILQRCLQIRWEAASVSVSEFSSTLRYRRRGNVSSPNCRIIANTSSN</sequence>
<dbReference type="Proteomes" id="UP000006038">
    <property type="component" value="Chromosome 1"/>
</dbReference>
<accession>J3L1U4</accession>
<evidence type="ECO:0000313" key="1">
    <source>
        <dbReference type="EnsemblPlants" id="OB01G32000.1"/>
    </source>
</evidence>
<keyword evidence="2" id="KW-1185">Reference proteome</keyword>
<dbReference type="HOGENOM" id="CLU_2625876_0_0_1"/>
<evidence type="ECO:0000313" key="2">
    <source>
        <dbReference type="Proteomes" id="UP000006038"/>
    </source>
</evidence>
<dbReference type="Gramene" id="OB01G32000.1">
    <property type="protein sequence ID" value="OB01G32000.1"/>
    <property type="gene ID" value="OB01G32000"/>
</dbReference>
<dbReference type="EnsemblPlants" id="OB01G32000.1">
    <property type="protein sequence ID" value="OB01G32000.1"/>
    <property type="gene ID" value="OB01G32000"/>
</dbReference>
<organism evidence="1">
    <name type="scientific">Oryza brachyantha</name>
    <name type="common">malo sina</name>
    <dbReference type="NCBI Taxonomy" id="4533"/>
    <lineage>
        <taxon>Eukaryota</taxon>
        <taxon>Viridiplantae</taxon>
        <taxon>Streptophyta</taxon>
        <taxon>Embryophyta</taxon>
        <taxon>Tracheophyta</taxon>
        <taxon>Spermatophyta</taxon>
        <taxon>Magnoliopsida</taxon>
        <taxon>Liliopsida</taxon>
        <taxon>Poales</taxon>
        <taxon>Poaceae</taxon>
        <taxon>BOP clade</taxon>
        <taxon>Oryzoideae</taxon>
        <taxon>Oryzeae</taxon>
        <taxon>Oryzinae</taxon>
        <taxon>Oryza</taxon>
    </lineage>
</organism>
<name>J3L1U4_ORYBR</name>
<proteinExistence type="predicted"/>
<protein>
    <submittedName>
        <fullName evidence="1">Uncharacterized protein</fullName>
    </submittedName>
</protein>
<dbReference type="AlphaFoldDB" id="J3L1U4"/>
<reference evidence="1" key="1">
    <citation type="journal article" date="2013" name="Nat. Commun.">
        <title>Whole-genome sequencing of Oryza brachyantha reveals mechanisms underlying Oryza genome evolution.</title>
        <authorList>
            <person name="Chen J."/>
            <person name="Huang Q."/>
            <person name="Gao D."/>
            <person name="Wang J."/>
            <person name="Lang Y."/>
            <person name="Liu T."/>
            <person name="Li B."/>
            <person name="Bai Z."/>
            <person name="Luis Goicoechea J."/>
            <person name="Liang C."/>
            <person name="Chen C."/>
            <person name="Zhang W."/>
            <person name="Sun S."/>
            <person name="Liao Y."/>
            <person name="Zhang X."/>
            <person name="Yang L."/>
            <person name="Song C."/>
            <person name="Wang M."/>
            <person name="Shi J."/>
            <person name="Liu G."/>
            <person name="Liu J."/>
            <person name="Zhou H."/>
            <person name="Zhou W."/>
            <person name="Yu Q."/>
            <person name="An N."/>
            <person name="Chen Y."/>
            <person name="Cai Q."/>
            <person name="Wang B."/>
            <person name="Liu B."/>
            <person name="Min J."/>
            <person name="Huang Y."/>
            <person name="Wu H."/>
            <person name="Li Z."/>
            <person name="Zhang Y."/>
            <person name="Yin Y."/>
            <person name="Song W."/>
            <person name="Jiang J."/>
            <person name="Jackson S.A."/>
            <person name="Wing R.A."/>
            <person name="Wang J."/>
            <person name="Chen M."/>
        </authorList>
    </citation>
    <scope>NUCLEOTIDE SEQUENCE [LARGE SCALE GENOMIC DNA]</scope>
    <source>
        <strain evidence="1">cv. IRGC 101232</strain>
    </source>
</reference>